<gene>
    <name evidence="3" type="ORF">DFH08DRAFT_812571</name>
</gene>
<name>A0AAD6ZTR0_9AGAR</name>
<evidence type="ECO:0000313" key="3">
    <source>
        <dbReference type="EMBL" id="KAJ7339178.1"/>
    </source>
</evidence>
<dbReference type="AlphaFoldDB" id="A0AAD6ZTR0"/>
<feature type="compositionally biased region" description="Basic and acidic residues" evidence="2">
    <location>
        <begin position="493"/>
        <end position="505"/>
    </location>
</feature>
<feature type="compositionally biased region" description="Low complexity" evidence="2">
    <location>
        <begin position="94"/>
        <end position="106"/>
    </location>
</feature>
<feature type="compositionally biased region" description="Low complexity" evidence="2">
    <location>
        <begin position="570"/>
        <end position="581"/>
    </location>
</feature>
<comment type="caution">
    <text evidence="3">The sequence shown here is derived from an EMBL/GenBank/DDBJ whole genome shotgun (WGS) entry which is preliminary data.</text>
</comment>
<evidence type="ECO:0000256" key="2">
    <source>
        <dbReference type="SAM" id="MobiDB-lite"/>
    </source>
</evidence>
<feature type="compositionally biased region" description="Basic and acidic residues" evidence="2">
    <location>
        <begin position="444"/>
        <end position="460"/>
    </location>
</feature>
<accession>A0AAD6ZTR0</accession>
<sequence>MAPDSKFTPPQLAHIASYYAEWDEVYANKQDSTGDSPARWKNKTADAILKSPLFFNQLPTVEEDSSRGTTLDKWKKRLVEKFKNKKTQDNLKGSNSRPSPSNANANGGSHATRSHSSEVSPLASARSFFMRPTLTGRRLVEIEEKEEIMKDANARAKAEKEKIMKDANARADLLEEIEEKEKIMQEARAKSMLRAIQFYNPAVKAAWNALSVEEQQEFNERALALWNDVGINQASFEAAIWAETEDFLKTGQFGDMTITILFGYRTPDDELRRGHVSSTSASVGKRFDDPGSFWDEVYQRWADFTEEALPPKTVKSSSEIDIPLDTDGTPIFPEVDLDATPAATVASTIKQFVRRLWAHRRPSDSFTWEKAAAHYDKTRFTMPVAMDMVESVSDVRALMLAEFFKGLRDEERFVFDVEAPENDHGDGDEGNGEESAQDNGSGDKGGKTPEDDGNGDKGGETPEDDGNGDKGGETPEDDGNGDKGAETPEDDGNGDKGVETQDDGKGAQNEDDASGRRKSQKKKKAGKQAKAKAKPKEKDMGAARAAPKRKHATNDKVEEPPSKKARVDAGGDPATGDGTTPRPRRHRRAVVKVPTAVAKPVQKAPKEKGMRGYAWVNEAQDGGE</sequence>
<reference evidence="3" key="1">
    <citation type="submission" date="2023-03" db="EMBL/GenBank/DDBJ databases">
        <title>Massive genome expansion in bonnet fungi (Mycena s.s.) driven by repeated elements and novel gene families across ecological guilds.</title>
        <authorList>
            <consortium name="Lawrence Berkeley National Laboratory"/>
            <person name="Harder C.B."/>
            <person name="Miyauchi S."/>
            <person name="Viragh M."/>
            <person name="Kuo A."/>
            <person name="Thoen E."/>
            <person name="Andreopoulos B."/>
            <person name="Lu D."/>
            <person name="Skrede I."/>
            <person name="Drula E."/>
            <person name="Henrissat B."/>
            <person name="Morin E."/>
            <person name="Kohler A."/>
            <person name="Barry K."/>
            <person name="LaButti K."/>
            <person name="Morin E."/>
            <person name="Salamov A."/>
            <person name="Lipzen A."/>
            <person name="Mereny Z."/>
            <person name="Hegedus B."/>
            <person name="Baldrian P."/>
            <person name="Stursova M."/>
            <person name="Weitz H."/>
            <person name="Taylor A."/>
            <person name="Grigoriev I.V."/>
            <person name="Nagy L.G."/>
            <person name="Martin F."/>
            <person name="Kauserud H."/>
        </authorList>
    </citation>
    <scope>NUCLEOTIDE SEQUENCE</scope>
    <source>
        <strain evidence="3">CBHHK002</strain>
    </source>
</reference>
<feature type="region of interest" description="Disordered" evidence="2">
    <location>
        <begin position="419"/>
        <end position="624"/>
    </location>
</feature>
<organism evidence="3 4">
    <name type="scientific">Mycena albidolilacea</name>
    <dbReference type="NCBI Taxonomy" id="1033008"/>
    <lineage>
        <taxon>Eukaryota</taxon>
        <taxon>Fungi</taxon>
        <taxon>Dikarya</taxon>
        <taxon>Basidiomycota</taxon>
        <taxon>Agaricomycotina</taxon>
        <taxon>Agaricomycetes</taxon>
        <taxon>Agaricomycetidae</taxon>
        <taxon>Agaricales</taxon>
        <taxon>Marasmiineae</taxon>
        <taxon>Mycenaceae</taxon>
        <taxon>Mycena</taxon>
    </lineage>
</organism>
<evidence type="ECO:0000313" key="4">
    <source>
        <dbReference type="Proteomes" id="UP001218218"/>
    </source>
</evidence>
<evidence type="ECO:0000256" key="1">
    <source>
        <dbReference type="SAM" id="Coils"/>
    </source>
</evidence>
<protein>
    <submittedName>
        <fullName evidence="3">Uncharacterized protein</fullName>
    </submittedName>
</protein>
<feature type="compositionally biased region" description="Basic and acidic residues" evidence="2">
    <location>
        <begin position="552"/>
        <end position="569"/>
    </location>
</feature>
<dbReference type="EMBL" id="JARIHO010000028">
    <property type="protein sequence ID" value="KAJ7339178.1"/>
    <property type="molecule type" value="Genomic_DNA"/>
</dbReference>
<feature type="compositionally biased region" description="Low complexity" evidence="2">
    <location>
        <begin position="591"/>
        <end position="603"/>
    </location>
</feature>
<dbReference type="Proteomes" id="UP001218218">
    <property type="component" value="Unassembled WGS sequence"/>
</dbReference>
<proteinExistence type="predicted"/>
<keyword evidence="1" id="KW-0175">Coiled coil</keyword>
<feature type="region of interest" description="Disordered" evidence="2">
    <location>
        <begin position="82"/>
        <end position="122"/>
    </location>
</feature>
<feature type="coiled-coil region" evidence="1">
    <location>
        <begin position="139"/>
        <end position="190"/>
    </location>
</feature>
<keyword evidence="4" id="KW-1185">Reference proteome</keyword>
<feature type="compositionally biased region" description="Basic residues" evidence="2">
    <location>
        <begin position="516"/>
        <end position="533"/>
    </location>
</feature>